<dbReference type="Pfam" id="PF04237">
    <property type="entry name" value="YjbR"/>
    <property type="match status" value="1"/>
</dbReference>
<dbReference type="EMBL" id="CP118101">
    <property type="protein sequence ID" value="WDH84654.1"/>
    <property type="molecule type" value="Genomic_DNA"/>
</dbReference>
<evidence type="ECO:0000313" key="4">
    <source>
        <dbReference type="Proteomes" id="UP001221519"/>
    </source>
</evidence>
<proteinExistence type="predicted"/>
<evidence type="ECO:0000313" key="3">
    <source>
        <dbReference type="Proteomes" id="UP001220962"/>
    </source>
</evidence>
<dbReference type="PANTHER" id="PTHR35145">
    <property type="entry name" value="CYTOPLASMIC PROTEIN-RELATED"/>
    <property type="match status" value="1"/>
</dbReference>
<dbReference type="GO" id="GO:0003677">
    <property type="term" value="F:DNA binding"/>
    <property type="evidence" value="ECO:0007669"/>
    <property type="project" value="UniProtKB-KW"/>
</dbReference>
<dbReference type="InterPro" id="IPR058532">
    <property type="entry name" value="YjbR/MT2646/Rv2570-like"/>
</dbReference>
<dbReference type="InterPro" id="IPR007351">
    <property type="entry name" value="YjbR"/>
</dbReference>
<protein>
    <submittedName>
        <fullName evidence="1">MmcQ/YjbR family DNA-binding protein</fullName>
    </submittedName>
</protein>
<gene>
    <name evidence="1" type="ORF">PUW23_10760</name>
    <name evidence="2" type="ORF">PUW25_10445</name>
</gene>
<dbReference type="Proteomes" id="UP001221519">
    <property type="component" value="Chromosome"/>
</dbReference>
<dbReference type="PANTHER" id="PTHR35145:SF1">
    <property type="entry name" value="CYTOPLASMIC PROTEIN"/>
    <property type="match status" value="1"/>
</dbReference>
<dbReference type="Gene3D" id="3.90.1150.30">
    <property type="match status" value="1"/>
</dbReference>
<dbReference type="AlphaFoldDB" id="A0AAX3N6A1"/>
<dbReference type="EMBL" id="CP118108">
    <property type="protein sequence ID" value="WDI04337.1"/>
    <property type="molecule type" value="Genomic_DNA"/>
</dbReference>
<evidence type="ECO:0000313" key="1">
    <source>
        <dbReference type="EMBL" id="WDH84654.1"/>
    </source>
</evidence>
<dbReference type="RefSeq" id="WP_047909571.1">
    <property type="nucleotide sequence ID" value="NZ_CP118101.1"/>
</dbReference>
<dbReference type="InterPro" id="IPR038056">
    <property type="entry name" value="YjbR-like_sf"/>
</dbReference>
<keyword evidence="4" id="KW-1185">Reference proteome</keyword>
<reference evidence="1 4" key="1">
    <citation type="submission" date="2023-02" db="EMBL/GenBank/DDBJ databases">
        <title>Pathogen: clinical or host-associated sample.</title>
        <authorList>
            <person name="Hergert J."/>
            <person name="Casey R."/>
            <person name="Wagner J."/>
            <person name="Young E.L."/>
            <person name="Oakeson K.F."/>
        </authorList>
    </citation>
    <scope>NUCLEOTIDE SEQUENCE</scope>
    <source>
        <strain evidence="2 4">2022CK-00829</strain>
        <strain evidence="1">2022CK-00830</strain>
    </source>
</reference>
<keyword evidence="1" id="KW-0238">DNA-binding</keyword>
<name>A0AAX3N6A1_9BACL</name>
<dbReference type="Proteomes" id="UP001220962">
    <property type="component" value="Chromosome"/>
</dbReference>
<sequence length="121" mass="13773">MNSIVSYCLAKKAAKEDYPFGADTLVAKIEGKMFALISLNKDKEPLSISLKCDPLIAVNLREQHQAVVPGYHLNKKHWNTVYLGQDLRVEDIRPMIDHSYDLVFKGLTKKQRESIQCRLGN</sequence>
<accession>A0AAX3N6A1</accession>
<evidence type="ECO:0000313" key="2">
    <source>
        <dbReference type="EMBL" id="WDI04337.1"/>
    </source>
</evidence>
<organism evidence="1 3">
    <name type="scientific">Paenibacillus urinalis</name>
    <dbReference type="NCBI Taxonomy" id="521520"/>
    <lineage>
        <taxon>Bacteria</taxon>
        <taxon>Bacillati</taxon>
        <taxon>Bacillota</taxon>
        <taxon>Bacilli</taxon>
        <taxon>Bacillales</taxon>
        <taxon>Paenibacillaceae</taxon>
        <taxon>Paenibacillus</taxon>
    </lineage>
</organism>
<dbReference type="SUPFAM" id="SSF142906">
    <property type="entry name" value="YjbR-like"/>
    <property type="match status" value="1"/>
</dbReference>